<protein>
    <recommendedName>
        <fullName evidence="3">Cysteine-rich CWC</fullName>
    </recommendedName>
</protein>
<name>A0ABS1DTP9_RUBGE</name>
<gene>
    <name evidence="1" type="ORF">CKO43_11525</name>
</gene>
<dbReference type="RefSeq" id="WP_200226258.1">
    <property type="nucleotide sequence ID" value="NZ_NRRT01000003.1"/>
</dbReference>
<sequence length="70" mass="7226">MSDNNDNESCPRCGGAFHCGAAGPGPCACSQFKLEPRQLRAMMSLYPRCLCPACLRAIAAGASLQPAPAA</sequence>
<dbReference type="Pfam" id="PF14375">
    <property type="entry name" value="Cys_rich_CWC"/>
    <property type="match status" value="1"/>
</dbReference>
<proteinExistence type="predicted"/>
<evidence type="ECO:0008006" key="3">
    <source>
        <dbReference type="Google" id="ProtNLM"/>
    </source>
</evidence>
<comment type="caution">
    <text evidence="1">The sequence shown here is derived from an EMBL/GenBank/DDBJ whole genome shotgun (WGS) entry which is preliminary data.</text>
</comment>
<dbReference type="EMBL" id="NRRU01000037">
    <property type="protein sequence ID" value="MBK1713407.1"/>
    <property type="molecule type" value="Genomic_DNA"/>
</dbReference>
<reference evidence="1" key="2">
    <citation type="journal article" date="2020" name="Microorganisms">
        <title>Osmotic Adaptation and Compatible Solute Biosynthesis of Phototrophic Bacteria as Revealed from Genome Analyses.</title>
        <authorList>
            <person name="Imhoff J.F."/>
            <person name="Rahn T."/>
            <person name="Kunzel S."/>
            <person name="Keller A."/>
            <person name="Neulinger S.C."/>
        </authorList>
    </citation>
    <scope>NUCLEOTIDE SEQUENCE</scope>
    <source>
        <strain evidence="1">IM 151</strain>
    </source>
</reference>
<accession>A0ABS1DTP9</accession>
<dbReference type="InterPro" id="IPR032720">
    <property type="entry name" value="Cys_rich_CWC"/>
</dbReference>
<evidence type="ECO:0000313" key="1">
    <source>
        <dbReference type="EMBL" id="MBK1713407.1"/>
    </source>
</evidence>
<evidence type="ECO:0000313" key="2">
    <source>
        <dbReference type="Proteomes" id="UP001041814"/>
    </source>
</evidence>
<keyword evidence="2" id="KW-1185">Reference proteome</keyword>
<reference evidence="1" key="1">
    <citation type="submission" date="2017-08" db="EMBL/GenBank/DDBJ databases">
        <authorList>
            <person name="Imhoff J.F."/>
            <person name="Rahn T."/>
            <person name="Kuenzel S."/>
            <person name="Neulinger S.C."/>
        </authorList>
    </citation>
    <scope>NUCLEOTIDE SEQUENCE</scope>
    <source>
        <strain evidence="1">IM 151</strain>
    </source>
</reference>
<organism evidence="1 2">
    <name type="scientific">Rubrivivax gelatinosus</name>
    <name type="common">Rhodocyclus gelatinosus</name>
    <name type="synonym">Rhodopseudomonas gelatinosa</name>
    <dbReference type="NCBI Taxonomy" id="28068"/>
    <lineage>
        <taxon>Bacteria</taxon>
        <taxon>Pseudomonadati</taxon>
        <taxon>Pseudomonadota</taxon>
        <taxon>Betaproteobacteria</taxon>
        <taxon>Burkholderiales</taxon>
        <taxon>Sphaerotilaceae</taxon>
        <taxon>Rubrivivax</taxon>
    </lineage>
</organism>
<dbReference type="Proteomes" id="UP001041814">
    <property type="component" value="Unassembled WGS sequence"/>
</dbReference>